<protein>
    <submittedName>
        <fullName evidence="3">Uncharacterized protein</fullName>
    </submittedName>
</protein>
<evidence type="ECO:0000256" key="2">
    <source>
        <dbReference type="SAM" id="SignalP"/>
    </source>
</evidence>
<organism evidence="3 4">
    <name type="scientific">Oesophagostomum dentatum</name>
    <name type="common">Nodular worm</name>
    <dbReference type="NCBI Taxonomy" id="61180"/>
    <lineage>
        <taxon>Eukaryota</taxon>
        <taxon>Metazoa</taxon>
        <taxon>Ecdysozoa</taxon>
        <taxon>Nematoda</taxon>
        <taxon>Chromadorea</taxon>
        <taxon>Rhabditida</taxon>
        <taxon>Rhabditina</taxon>
        <taxon>Rhabditomorpha</taxon>
        <taxon>Strongyloidea</taxon>
        <taxon>Strongylidae</taxon>
        <taxon>Oesophagostomum</taxon>
    </lineage>
</organism>
<keyword evidence="2" id="KW-0732">Signal</keyword>
<evidence type="ECO:0000256" key="1">
    <source>
        <dbReference type="SAM" id="Phobius"/>
    </source>
</evidence>
<gene>
    <name evidence="3" type="ORF">OESDEN_03164</name>
</gene>
<feature type="signal peptide" evidence="2">
    <location>
        <begin position="1"/>
        <end position="18"/>
    </location>
</feature>
<dbReference type="AlphaFoldDB" id="A0A0B1THW8"/>
<dbReference type="Proteomes" id="UP000053660">
    <property type="component" value="Unassembled WGS sequence"/>
</dbReference>
<reference evidence="3 4" key="1">
    <citation type="submission" date="2014-03" db="EMBL/GenBank/DDBJ databases">
        <title>Draft genome of the hookworm Oesophagostomum dentatum.</title>
        <authorList>
            <person name="Mitreva M."/>
        </authorList>
    </citation>
    <scope>NUCLEOTIDE SEQUENCE [LARGE SCALE GENOMIC DNA]</scope>
    <source>
        <strain evidence="3 4">OD-Hann</strain>
    </source>
</reference>
<evidence type="ECO:0000313" key="3">
    <source>
        <dbReference type="EMBL" id="KHJ96869.1"/>
    </source>
</evidence>
<feature type="transmembrane region" description="Helical" evidence="1">
    <location>
        <begin position="47"/>
        <end position="70"/>
    </location>
</feature>
<accession>A0A0B1THW8</accession>
<evidence type="ECO:0000313" key="4">
    <source>
        <dbReference type="Proteomes" id="UP000053660"/>
    </source>
</evidence>
<name>A0A0B1THW8_OESDE</name>
<feature type="chain" id="PRO_5002083303" evidence="2">
    <location>
        <begin position="19"/>
        <end position="73"/>
    </location>
</feature>
<keyword evidence="1" id="KW-1133">Transmembrane helix</keyword>
<sequence>MNKAIAFLLLLFVHSLSAEDTPGIAFLFLDNKSSDFSKVMQQNPYKVAPLLIGAGIVGLILFVIATAKLWPDG</sequence>
<keyword evidence="1" id="KW-0812">Transmembrane</keyword>
<keyword evidence="4" id="KW-1185">Reference proteome</keyword>
<dbReference type="EMBL" id="KN549570">
    <property type="protein sequence ID" value="KHJ96869.1"/>
    <property type="molecule type" value="Genomic_DNA"/>
</dbReference>
<proteinExistence type="predicted"/>
<keyword evidence="1" id="KW-0472">Membrane</keyword>